<dbReference type="AlphaFoldDB" id="A0A0F9IWG6"/>
<gene>
    <name evidence="1" type="ORF">LCGC14_1528540</name>
</gene>
<dbReference type="Gene3D" id="3.30.70.100">
    <property type="match status" value="1"/>
</dbReference>
<accession>A0A0F9IWG6</accession>
<reference evidence="1" key="1">
    <citation type="journal article" date="2015" name="Nature">
        <title>Complex archaea that bridge the gap between prokaryotes and eukaryotes.</title>
        <authorList>
            <person name="Spang A."/>
            <person name="Saw J.H."/>
            <person name="Jorgensen S.L."/>
            <person name="Zaremba-Niedzwiedzka K."/>
            <person name="Martijn J."/>
            <person name="Lind A.E."/>
            <person name="van Eijk R."/>
            <person name="Schleper C."/>
            <person name="Guy L."/>
            <person name="Ettema T.J."/>
        </authorList>
    </citation>
    <scope>NUCLEOTIDE SEQUENCE</scope>
</reference>
<dbReference type="InterPro" id="IPR011008">
    <property type="entry name" value="Dimeric_a/b-barrel"/>
</dbReference>
<protein>
    <recommendedName>
        <fullName evidence="2">ABM domain-containing protein</fullName>
    </recommendedName>
</protein>
<comment type="caution">
    <text evidence="1">The sequence shown here is derived from an EMBL/GenBank/DDBJ whole genome shotgun (WGS) entry which is preliminary data.</text>
</comment>
<name>A0A0F9IWG6_9ZZZZ</name>
<dbReference type="EMBL" id="LAZR01011424">
    <property type="protein sequence ID" value="KKM61754.1"/>
    <property type="molecule type" value="Genomic_DNA"/>
</dbReference>
<evidence type="ECO:0000313" key="1">
    <source>
        <dbReference type="EMBL" id="KKM61754.1"/>
    </source>
</evidence>
<evidence type="ECO:0008006" key="2">
    <source>
        <dbReference type="Google" id="ProtNLM"/>
    </source>
</evidence>
<dbReference type="SUPFAM" id="SSF54909">
    <property type="entry name" value="Dimeric alpha+beta barrel"/>
    <property type="match status" value="1"/>
</dbReference>
<sequence>MMSKLHAAVAVLFFALPSTGFAQDGTILVIASHPVDNYEQWRAVYDGFADEQRAGGVLEEEVLQDIENPNMVYVLHRFTDVAVANAYFASPVLQAGMKDAGVAGPPTITIVRSAD</sequence>
<proteinExistence type="predicted"/>
<organism evidence="1">
    <name type="scientific">marine sediment metagenome</name>
    <dbReference type="NCBI Taxonomy" id="412755"/>
    <lineage>
        <taxon>unclassified sequences</taxon>
        <taxon>metagenomes</taxon>
        <taxon>ecological metagenomes</taxon>
    </lineage>
</organism>